<evidence type="ECO:0000313" key="3">
    <source>
        <dbReference type="EMBL" id="EMA27163.1"/>
    </source>
</evidence>
<evidence type="ECO:0000259" key="2">
    <source>
        <dbReference type="Pfam" id="PF00884"/>
    </source>
</evidence>
<dbReference type="AlphaFoldDB" id="M0L237"/>
<accession>M0L237</accession>
<name>M0L237_HALJT</name>
<dbReference type="GO" id="GO:0004065">
    <property type="term" value="F:arylsulfatase activity"/>
    <property type="evidence" value="ECO:0007669"/>
    <property type="project" value="TreeGrafter"/>
</dbReference>
<dbReference type="STRING" id="1227453.C444_20626"/>
<reference evidence="3 4" key="1">
    <citation type="journal article" date="2014" name="PLoS Genet.">
        <title>Phylogenetically driven sequencing of extremely halophilic archaea reveals strategies for static and dynamic osmo-response.</title>
        <authorList>
            <person name="Becker E.A."/>
            <person name="Seitzer P.M."/>
            <person name="Tritt A."/>
            <person name="Larsen D."/>
            <person name="Krusor M."/>
            <person name="Yao A.I."/>
            <person name="Wu D."/>
            <person name="Madern D."/>
            <person name="Eisen J.A."/>
            <person name="Darling A.E."/>
            <person name="Facciotti M.T."/>
        </authorList>
    </citation>
    <scope>NUCLEOTIDE SEQUENCE [LARGE SCALE GENOMIC DNA]</scope>
    <source>
        <strain evidence="4">ATCC 49778 / DSM 6131 / JCM 7785 / NBRC 101032 / NCIMB 13157 / TR-1</strain>
    </source>
</reference>
<dbReference type="PATRIC" id="fig|1227453.3.peg.4053"/>
<sequence length="378" mass="42514">MREQGYQTVGISANHYFSEATGLDRGFDTFKQINPKEFLKEVNPLTVLRFLYNVRSHSGGFTVEKTKHRPDFFVNEIVKKQLSSRAGSEEPFFLSAHYHGAHVPYYPPPAWKDRFASDLIESPKAASERAFRHTTDLHKGIANVSEFKERDWNALNVMYDTLIAYSDSLVGDLFDHMQSLDLDNTVFVVTADHGDLLGEYGLLGHKFVLHDGLVHVPAIVHGLDSVVGKADELVQHVDIMRTLVEYVGGDTTGLDGVDLRTGHRTAALSQRGAGIQEPISEIKGYNPSFNSDRLRDAAISSLRTHDFKYQHSAKGNALFELPDEESDVSTKYPGRLDELETDLMGRLDRIDTEKIDEERAEFSDDVRDHLSDLGYVVE</sequence>
<dbReference type="Pfam" id="PF00884">
    <property type="entry name" value="Sulfatase"/>
    <property type="match status" value="1"/>
</dbReference>
<evidence type="ECO:0000256" key="1">
    <source>
        <dbReference type="ARBA" id="ARBA00008779"/>
    </source>
</evidence>
<dbReference type="PANTHER" id="PTHR42693:SF33">
    <property type="entry name" value="ARYLSULFATASE"/>
    <property type="match status" value="1"/>
</dbReference>
<dbReference type="Proteomes" id="UP000011524">
    <property type="component" value="Unassembled WGS sequence"/>
</dbReference>
<dbReference type="SUPFAM" id="SSF53649">
    <property type="entry name" value="Alkaline phosphatase-like"/>
    <property type="match status" value="1"/>
</dbReference>
<dbReference type="InterPro" id="IPR050738">
    <property type="entry name" value="Sulfatase"/>
</dbReference>
<dbReference type="PANTHER" id="PTHR42693">
    <property type="entry name" value="ARYLSULFATASE FAMILY MEMBER"/>
    <property type="match status" value="1"/>
</dbReference>
<dbReference type="InterPro" id="IPR017850">
    <property type="entry name" value="Alkaline_phosphatase_core_sf"/>
</dbReference>
<gene>
    <name evidence="3" type="ORF">C444_20626</name>
</gene>
<dbReference type="InterPro" id="IPR000917">
    <property type="entry name" value="Sulfatase_N"/>
</dbReference>
<proteinExistence type="inferred from homology"/>
<dbReference type="Gene3D" id="3.40.720.10">
    <property type="entry name" value="Alkaline Phosphatase, subunit A"/>
    <property type="match status" value="1"/>
</dbReference>
<comment type="similarity">
    <text evidence="1">Belongs to the sulfatase family.</text>
</comment>
<comment type="caution">
    <text evidence="3">The sequence shown here is derived from an EMBL/GenBank/DDBJ whole genome shotgun (WGS) entry which is preliminary data.</text>
</comment>
<dbReference type="EMBL" id="AOLY01000045">
    <property type="protein sequence ID" value="EMA27163.1"/>
    <property type="molecule type" value="Genomic_DNA"/>
</dbReference>
<organism evidence="3 4">
    <name type="scientific">Haloarcula japonica (strain ATCC 49778 / DSM 6131 / JCM 7785 / NBRC 101032 / NCIMB 13157 / TR-1)</name>
    <dbReference type="NCBI Taxonomy" id="1227453"/>
    <lineage>
        <taxon>Archaea</taxon>
        <taxon>Methanobacteriati</taxon>
        <taxon>Methanobacteriota</taxon>
        <taxon>Stenosarchaea group</taxon>
        <taxon>Halobacteria</taxon>
        <taxon>Halobacteriales</taxon>
        <taxon>Haloarculaceae</taxon>
        <taxon>Haloarcula</taxon>
    </lineage>
</organism>
<dbReference type="eggNOG" id="arCOG02785">
    <property type="taxonomic scope" value="Archaea"/>
</dbReference>
<protein>
    <submittedName>
        <fullName evidence="3">Sulfatase</fullName>
    </submittedName>
</protein>
<keyword evidence="4" id="KW-1185">Reference proteome</keyword>
<evidence type="ECO:0000313" key="4">
    <source>
        <dbReference type="Proteomes" id="UP000011524"/>
    </source>
</evidence>
<feature type="domain" description="Sulfatase N-terminal" evidence="2">
    <location>
        <begin position="1"/>
        <end position="248"/>
    </location>
</feature>